<protein>
    <submittedName>
        <fullName evidence="2">Putative secreted protein</fullName>
    </submittedName>
</protein>
<proteinExistence type="predicted"/>
<keyword evidence="1" id="KW-0732">Signal</keyword>
<reference evidence="2" key="1">
    <citation type="submission" date="2018-01" db="EMBL/GenBank/DDBJ databases">
        <title>An insight into the sialome of Amazonian anophelines.</title>
        <authorList>
            <person name="Ribeiro J.M."/>
            <person name="Scarpassa V."/>
            <person name="Calvo E."/>
        </authorList>
    </citation>
    <scope>NUCLEOTIDE SEQUENCE</scope>
</reference>
<organism evidence="2">
    <name type="scientific">Anopheles darlingi</name>
    <name type="common">Mosquito</name>
    <dbReference type="NCBI Taxonomy" id="43151"/>
    <lineage>
        <taxon>Eukaryota</taxon>
        <taxon>Metazoa</taxon>
        <taxon>Ecdysozoa</taxon>
        <taxon>Arthropoda</taxon>
        <taxon>Hexapoda</taxon>
        <taxon>Insecta</taxon>
        <taxon>Pterygota</taxon>
        <taxon>Neoptera</taxon>
        <taxon>Endopterygota</taxon>
        <taxon>Diptera</taxon>
        <taxon>Nematocera</taxon>
        <taxon>Culicoidea</taxon>
        <taxon>Culicidae</taxon>
        <taxon>Anophelinae</taxon>
        <taxon>Anopheles</taxon>
    </lineage>
</organism>
<feature type="signal peptide" evidence="1">
    <location>
        <begin position="1"/>
        <end position="17"/>
    </location>
</feature>
<evidence type="ECO:0000313" key="2">
    <source>
        <dbReference type="EMBL" id="MBW73924.1"/>
    </source>
</evidence>
<sequence>MACCCCCCWCRFSVVCACDGATTEATTIWDCSNRPREMMMWETPAREVLSVLITSDSYYVLQQRASNDLFFGGITNEMSQHFDNNVY</sequence>
<accession>A0A2M4D8L2</accession>
<dbReference type="AlphaFoldDB" id="A0A2M4D8L2"/>
<name>A0A2M4D8L2_ANODA</name>
<feature type="chain" id="PRO_5014753355" evidence="1">
    <location>
        <begin position="18"/>
        <end position="87"/>
    </location>
</feature>
<evidence type="ECO:0000256" key="1">
    <source>
        <dbReference type="SAM" id="SignalP"/>
    </source>
</evidence>
<dbReference type="EMBL" id="GGFL01009746">
    <property type="protein sequence ID" value="MBW73924.1"/>
    <property type="molecule type" value="Transcribed_RNA"/>
</dbReference>